<gene>
    <name evidence="2" type="ORF">BX591_120117</name>
</gene>
<dbReference type="EMBL" id="QLTK01000020">
    <property type="protein sequence ID" value="RAS23511.1"/>
    <property type="molecule type" value="Genomic_DNA"/>
</dbReference>
<reference evidence="2 3" key="1">
    <citation type="submission" date="2018-06" db="EMBL/GenBank/DDBJ databases">
        <title>Genomic Encyclopedia of Type Strains, Phase III (KMG-III): the genomes of soil and plant-associated and newly described type strains.</title>
        <authorList>
            <person name="Whitman W."/>
        </authorList>
    </citation>
    <scope>NUCLEOTIDE SEQUENCE [LARGE SCALE GENOMIC DNA]</scope>
    <source>
        <strain evidence="2 3">LMG 23644</strain>
    </source>
</reference>
<feature type="compositionally biased region" description="Basic and acidic residues" evidence="1">
    <location>
        <begin position="164"/>
        <end position="176"/>
    </location>
</feature>
<evidence type="ECO:0000313" key="2">
    <source>
        <dbReference type="EMBL" id="RAS23511.1"/>
    </source>
</evidence>
<comment type="caution">
    <text evidence="2">The sequence shown here is derived from an EMBL/GenBank/DDBJ whole genome shotgun (WGS) entry which is preliminary data.</text>
</comment>
<organism evidence="2 3">
    <name type="scientific">Paraburkholderia bryophila</name>
    <dbReference type="NCBI Taxonomy" id="420952"/>
    <lineage>
        <taxon>Bacteria</taxon>
        <taxon>Pseudomonadati</taxon>
        <taxon>Pseudomonadota</taxon>
        <taxon>Betaproteobacteria</taxon>
        <taxon>Burkholderiales</taxon>
        <taxon>Burkholderiaceae</taxon>
        <taxon>Paraburkholderia</taxon>
    </lineage>
</organism>
<name>A0A329BQ74_9BURK</name>
<dbReference type="AlphaFoldDB" id="A0A329BQ74"/>
<protein>
    <submittedName>
        <fullName evidence="2">Uncharacterized protein</fullName>
    </submittedName>
</protein>
<dbReference type="Proteomes" id="UP000248918">
    <property type="component" value="Unassembled WGS sequence"/>
</dbReference>
<evidence type="ECO:0000313" key="3">
    <source>
        <dbReference type="Proteomes" id="UP000248918"/>
    </source>
</evidence>
<feature type="region of interest" description="Disordered" evidence="1">
    <location>
        <begin position="143"/>
        <end position="176"/>
    </location>
</feature>
<sequence length="176" mass="17747">MKDAITGVADSTVGWFKEKLGIHSPSRVFGELGGFIGQGAAIGMEGEQGRVAKAAIGLATIAATSFGMPALANGAAIAQAAAVPIVRATVSIDTRPPLTAAPAAASAAGNAAAVAFGPVTIHIHPTPGMDPAEIARMVRDELERAARSQTGAPWVEPVGPVSGENRHDDVPRPVCV</sequence>
<evidence type="ECO:0000256" key="1">
    <source>
        <dbReference type="SAM" id="MobiDB-lite"/>
    </source>
</evidence>
<accession>A0A329BQ74</accession>
<proteinExistence type="predicted"/>